<dbReference type="SUPFAM" id="SSF54211">
    <property type="entry name" value="Ribosomal protein S5 domain 2-like"/>
    <property type="match status" value="1"/>
</dbReference>
<organism evidence="8 9">
    <name type="scientific">Brooklawnia propionicigenes</name>
    <dbReference type="NCBI Taxonomy" id="3041175"/>
    <lineage>
        <taxon>Bacteria</taxon>
        <taxon>Bacillati</taxon>
        <taxon>Actinomycetota</taxon>
        <taxon>Actinomycetes</taxon>
        <taxon>Propionibacteriales</taxon>
        <taxon>Propionibacteriaceae</taxon>
        <taxon>Brooklawnia</taxon>
    </lineage>
</organism>
<reference evidence="8" key="1">
    <citation type="journal article" date="2024" name="Int. J. Syst. Evol. Microbiol.">
        <title>Brooklawnia propionicigenes sp. nov., a facultatively anaerobic, propionate-producing bacterium isolated from a methanogenic reactor treating waste from cattle farms.</title>
        <authorList>
            <person name="Akita Y."/>
            <person name="Ueki A."/>
            <person name="Tonouchi A."/>
            <person name="Sugawara Y."/>
            <person name="Honma S."/>
            <person name="Kaku N."/>
            <person name="Ueki K."/>
        </authorList>
    </citation>
    <scope>NUCLEOTIDE SEQUENCE</scope>
    <source>
        <strain evidence="8">SH051</strain>
    </source>
</reference>
<proteinExistence type="inferred from homology"/>
<evidence type="ECO:0000313" key="9">
    <source>
        <dbReference type="Proteomes" id="UP001431656"/>
    </source>
</evidence>
<dbReference type="GO" id="GO:0004335">
    <property type="term" value="F:galactokinase activity"/>
    <property type="evidence" value="ECO:0007669"/>
    <property type="project" value="InterPro"/>
</dbReference>
<dbReference type="Proteomes" id="UP001431656">
    <property type="component" value="Chromosome"/>
</dbReference>
<dbReference type="Gene3D" id="3.30.230.10">
    <property type="match status" value="1"/>
</dbReference>
<sequence length="427" mass="44615">MKLDDLKTRLSGGELDTEIRRIYAADSVEIASTRERLAALIERFAADFGEADAGLFSAPGRTEMGGNHTDHQRGHVLAGSVNLDMVACAAPNGSTTIRIISDGYPALELDTAALEPDPAEVGTSAALVRGVCRAVTDRGYAVGGIDACITSQVPGGSGLSSSAAYEVLVGVIVNHLFCNDELSPVELAQIGQYAENTFFGKPSGLMDQMASSLGGVVHIDFADPANPLVEPIAFDMAASGHVLCIVDSGADHADLTSEYAAITDEMRAVSQHFGKQYLSEVREADFWAELQAVRAATGDRAVLRAAHFFGDNARVPKQAAALVEGRFPDFLELVRASGVSSAMQLQNLFSTADPHQQAVGVTLALADHLLAGRGAVRVHGGGFAGTIQAYVPVDRAEDFRAGMDAVLGAGSCAILHIRPAGGVVIAD</sequence>
<evidence type="ECO:0000256" key="1">
    <source>
        <dbReference type="ARBA" id="ARBA00006566"/>
    </source>
</evidence>
<dbReference type="KEGG" id="broo:brsh051_06240"/>
<dbReference type="InterPro" id="IPR006203">
    <property type="entry name" value="GHMP_knse_ATP-bd_CS"/>
</dbReference>
<evidence type="ECO:0000256" key="4">
    <source>
        <dbReference type="ARBA" id="ARBA00022777"/>
    </source>
</evidence>
<dbReference type="PANTHER" id="PTHR10457">
    <property type="entry name" value="MEVALONATE KINASE/GALACTOKINASE"/>
    <property type="match status" value="1"/>
</dbReference>
<dbReference type="InterPro" id="IPR020568">
    <property type="entry name" value="Ribosomal_Su5_D2-typ_SF"/>
</dbReference>
<keyword evidence="4" id="KW-0418">Kinase</keyword>
<protein>
    <submittedName>
        <fullName evidence="8">Galactokinase</fullName>
    </submittedName>
</protein>
<dbReference type="InterPro" id="IPR006206">
    <property type="entry name" value="Mevalonate/galactokinase"/>
</dbReference>
<dbReference type="Pfam" id="PF10509">
    <property type="entry name" value="GalKase_gal_bdg"/>
    <property type="match status" value="1"/>
</dbReference>
<dbReference type="GO" id="GO:0005829">
    <property type="term" value="C:cytosol"/>
    <property type="evidence" value="ECO:0007669"/>
    <property type="project" value="TreeGrafter"/>
</dbReference>
<evidence type="ECO:0000256" key="5">
    <source>
        <dbReference type="ARBA" id="ARBA00022840"/>
    </source>
</evidence>
<comment type="similarity">
    <text evidence="1">Belongs to the GHMP kinase family. GalK subfamily.</text>
</comment>
<dbReference type="SUPFAM" id="SSF55060">
    <property type="entry name" value="GHMP Kinase, C-terminal domain"/>
    <property type="match status" value="1"/>
</dbReference>
<dbReference type="Pfam" id="PF00288">
    <property type="entry name" value="GHMP_kinases_N"/>
    <property type="match status" value="1"/>
</dbReference>
<dbReference type="InterPro" id="IPR014721">
    <property type="entry name" value="Ribsml_uS5_D2-typ_fold_subgr"/>
</dbReference>
<dbReference type="GO" id="GO:0005524">
    <property type="term" value="F:ATP binding"/>
    <property type="evidence" value="ECO:0007669"/>
    <property type="project" value="UniProtKB-KW"/>
</dbReference>
<dbReference type="PIRSF" id="PIRSF000530">
    <property type="entry name" value="Galactokinase"/>
    <property type="match status" value="1"/>
</dbReference>
<evidence type="ECO:0000259" key="6">
    <source>
        <dbReference type="Pfam" id="PF00288"/>
    </source>
</evidence>
<feature type="domain" description="Galactokinase N-terminal" evidence="7">
    <location>
        <begin position="42"/>
        <end position="91"/>
    </location>
</feature>
<dbReference type="RefSeq" id="WP_286267477.1">
    <property type="nucleotide sequence ID" value="NZ_AP028056.1"/>
</dbReference>
<gene>
    <name evidence="8" type="ORF">brsh051_06240</name>
</gene>
<dbReference type="Gene3D" id="3.30.70.890">
    <property type="entry name" value="GHMP kinase, C-terminal domain"/>
    <property type="match status" value="1"/>
</dbReference>
<evidence type="ECO:0000256" key="2">
    <source>
        <dbReference type="ARBA" id="ARBA00022679"/>
    </source>
</evidence>
<evidence type="ECO:0000256" key="3">
    <source>
        <dbReference type="ARBA" id="ARBA00022741"/>
    </source>
</evidence>
<dbReference type="PRINTS" id="PR00959">
    <property type="entry name" value="MEVGALKINASE"/>
</dbReference>
<keyword evidence="2" id="KW-0808">Transferase</keyword>
<dbReference type="EMBL" id="AP028056">
    <property type="protein sequence ID" value="BEH01343.1"/>
    <property type="molecule type" value="Genomic_DNA"/>
</dbReference>
<feature type="domain" description="GHMP kinase N-terminal" evidence="6">
    <location>
        <begin position="127"/>
        <end position="215"/>
    </location>
</feature>
<dbReference type="PROSITE" id="PS00627">
    <property type="entry name" value="GHMP_KINASES_ATP"/>
    <property type="match status" value="1"/>
</dbReference>
<dbReference type="InterPro" id="IPR019539">
    <property type="entry name" value="GalKase_N"/>
</dbReference>
<evidence type="ECO:0000259" key="7">
    <source>
        <dbReference type="Pfam" id="PF10509"/>
    </source>
</evidence>
<keyword evidence="5" id="KW-0067">ATP-binding</keyword>
<dbReference type="GO" id="GO:0006012">
    <property type="term" value="P:galactose metabolic process"/>
    <property type="evidence" value="ECO:0007669"/>
    <property type="project" value="InterPro"/>
</dbReference>
<dbReference type="AlphaFoldDB" id="A0AAN0KES9"/>
<dbReference type="PRINTS" id="PR00473">
    <property type="entry name" value="GALCTOKINASE"/>
</dbReference>
<dbReference type="InterPro" id="IPR036554">
    <property type="entry name" value="GHMP_kinase_C_sf"/>
</dbReference>
<name>A0AAN0KES9_9ACTN</name>
<keyword evidence="3" id="KW-0547">Nucleotide-binding</keyword>
<evidence type="ECO:0000313" key="8">
    <source>
        <dbReference type="EMBL" id="BEH01343.1"/>
    </source>
</evidence>
<dbReference type="PANTHER" id="PTHR10457:SF7">
    <property type="entry name" value="GALACTOKINASE-RELATED"/>
    <property type="match status" value="1"/>
</dbReference>
<dbReference type="InterPro" id="IPR000705">
    <property type="entry name" value="Galactokinase"/>
</dbReference>
<dbReference type="InterPro" id="IPR006204">
    <property type="entry name" value="GHMP_kinase_N_dom"/>
</dbReference>
<accession>A0AAN0KES9</accession>
<keyword evidence="9" id="KW-1185">Reference proteome</keyword>